<dbReference type="AlphaFoldDB" id="R6X4Y9"/>
<reference evidence="2" key="1">
    <citation type="submission" date="2012-11" db="EMBL/GenBank/DDBJ databases">
        <title>Dependencies among metagenomic species, viruses, plasmids and units of genetic variation.</title>
        <authorList>
            <person name="Nielsen H.B."/>
            <person name="Almeida M."/>
            <person name="Juncker A.S."/>
            <person name="Rasmussen S."/>
            <person name="Li J."/>
            <person name="Sunagawa S."/>
            <person name="Plichta D."/>
            <person name="Gautier L."/>
            <person name="Le Chatelier E."/>
            <person name="Peletier E."/>
            <person name="Bonde I."/>
            <person name="Nielsen T."/>
            <person name="Manichanh C."/>
            <person name="Arumugam M."/>
            <person name="Batto J."/>
            <person name="Santos M.B.Q.D."/>
            <person name="Blom N."/>
            <person name="Borruel N."/>
            <person name="Burgdorf K.S."/>
            <person name="Boumezbeur F."/>
            <person name="Casellas F."/>
            <person name="Dore J."/>
            <person name="Guarner F."/>
            <person name="Hansen T."/>
            <person name="Hildebrand F."/>
            <person name="Kaas R.S."/>
            <person name="Kennedy S."/>
            <person name="Kristiansen K."/>
            <person name="Kultima J.R."/>
            <person name="Leonard P."/>
            <person name="Levenez F."/>
            <person name="Lund O."/>
            <person name="Moumen B."/>
            <person name="Le Paslier D."/>
            <person name="Pons N."/>
            <person name="Pedersen O."/>
            <person name="Prifti E."/>
            <person name="Qin J."/>
            <person name="Raes J."/>
            <person name="Tap J."/>
            <person name="Tims S."/>
            <person name="Ussery D.W."/>
            <person name="Yamada T."/>
            <person name="MetaHit consortium"/>
            <person name="Renault P."/>
            <person name="Sicheritz-Ponten T."/>
            <person name="Bork P."/>
            <person name="Wang J."/>
            <person name="Brunak S."/>
            <person name="Ehrlich S.D."/>
        </authorList>
    </citation>
    <scope>NUCLEOTIDE SEQUENCE [LARGE SCALE GENOMIC DNA]</scope>
</reference>
<protein>
    <submittedName>
        <fullName evidence="2">Helicase protein</fullName>
    </submittedName>
</protein>
<evidence type="ECO:0000313" key="3">
    <source>
        <dbReference type="Proteomes" id="UP000014937"/>
    </source>
</evidence>
<evidence type="ECO:0000313" key="2">
    <source>
        <dbReference type="EMBL" id="CDD11326.1"/>
    </source>
</evidence>
<sequence length="214" mass="25299">MSTEPQEKEYIRHDGVTDYILQEAREKYRTNAITKEDIFYYVYGFLHSEEYRKQFAADLKKMLPRLPLVENAVDFKAFSEAGRKLADLHLNYEKRPKPEQVIVERKADDYIVEKMKFKSKQDKSVIIYNNHITIKNIPLEAYDYVVNGRSAIEWIMERYQVKIDKASQIKNDPNDWAKEHNDPTYILDLLLSVITVSLETMKILKGLPKVEFDK</sequence>
<dbReference type="Pfam" id="PF18135">
    <property type="entry name" value="Type_ISP_C"/>
    <property type="match status" value="1"/>
</dbReference>
<accession>R6X4Y9</accession>
<name>R6X4Y9_9FIRM</name>
<comment type="caution">
    <text evidence="2">The sequence shown here is derived from an EMBL/GenBank/DDBJ whole genome shotgun (WGS) entry which is preliminary data.</text>
</comment>
<evidence type="ECO:0000259" key="1">
    <source>
        <dbReference type="Pfam" id="PF18135"/>
    </source>
</evidence>
<organism evidence="2 3">
    <name type="scientific">Phascolarctobacterium succinatutens CAG:287</name>
    <dbReference type="NCBI Taxonomy" id="1263101"/>
    <lineage>
        <taxon>Bacteria</taxon>
        <taxon>Bacillati</taxon>
        <taxon>Bacillota</taxon>
        <taxon>Negativicutes</taxon>
        <taxon>Acidaminococcales</taxon>
        <taxon>Acidaminococcaceae</taxon>
        <taxon>Phascolarctobacterium</taxon>
    </lineage>
</organism>
<proteinExistence type="predicted"/>
<gene>
    <name evidence="2" type="ORF">BN587_00443</name>
</gene>
<keyword evidence="2" id="KW-0347">Helicase</keyword>
<keyword evidence="2" id="KW-0378">Hydrolase</keyword>
<dbReference type="InterPro" id="IPR041635">
    <property type="entry name" value="Type_ISP_LLaBIII_C"/>
</dbReference>
<dbReference type="GO" id="GO:0004386">
    <property type="term" value="F:helicase activity"/>
    <property type="evidence" value="ECO:0007669"/>
    <property type="project" value="UniProtKB-KW"/>
</dbReference>
<dbReference type="HOGENOM" id="CLU_016993_0_1_9"/>
<dbReference type="EMBL" id="CBGL010000082">
    <property type="protein sequence ID" value="CDD11326.1"/>
    <property type="molecule type" value="Genomic_DNA"/>
</dbReference>
<feature type="domain" description="Type ISP restriction-modification enzyme LLaBIII C-terminal specificity" evidence="1">
    <location>
        <begin position="6"/>
        <end position="189"/>
    </location>
</feature>
<keyword evidence="2" id="KW-0067">ATP-binding</keyword>
<dbReference type="Proteomes" id="UP000014937">
    <property type="component" value="Unassembled WGS sequence"/>
</dbReference>
<keyword evidence="2" id="KW-0547">Nucleotide-binding</keyword>